<sequence>MATHSSVFLDVDENERQPSLHRSRSGGYVDHLEEQVKFDRRDCERQMKRYHDGRYGSASTPQHSSPSDRLRVPIFETNTRRNRSNSETGKRQDESSSKYNVQEVRPGPRPVYDYDLTSEPVLPSQVALPRRPPQQKRPSIKVEIHQDNPPSSNTTTQTPRRSPSASPRSPTAQPQLQYQYATLQNTLAQVSTTCAVYLKVEAADARDLTFTKIAEQVKGYAFDLQVWAHVVGLNSMAQIDSRKRTIVEAASLNLDRLIERVTELNAVCSEAKPKDLKYGALPEVDDETMFDNEDDDRSRNEADATETIGFIIHSSLQSIELQIQTLKRLSRSLQEASPDAKDEVVGVASLVEEIAQYFGSQDALDRYAVDTKFAGGKALDEARYAAATH</sequence>
<dbReference type="RefSeq" id="XP_040786598.1">
    <property type="nucleotide sequence ID" value="XM_040931210.1"/>
</dbReference>
<gene>
    <name evidence="2" type="ORF">K460DRAFT_342946</name>
</gene>
<feature type="compositionally biased region" description="Basic and acidic residues" evidence="1">
    <location>
        <begin position="30"/>
        <end position="54"/>
    </location>
</feature>
<feature type="compositionally biased region" description="Low complexity" evidence="1">
    <location>
        <begin position="148"/>
        <end position="173"/>
    </location>
</feature>
<keyword evidence="3" id="KW-1185">Reference proteome</keyword>
<feature type="region of interest" description="Disordered" evidence="1">
    <location>
        <begin position="1"/>
        <end position="173"/>
    </location>
</feature>
<evidence type="ECO:0000256" key="1">
    <source>
        <dbReference type="SAM" id="MobiDB-lite"/>
    </source>
</evidence>
<evidence type="ECO:0000313" key="3">
    <source>
        <dbReference type="Proteomes" id="UP000800039"/>
    </source>
</evidence>
<dbReference type="OrthoDB" id="3731753at2759"/>
<protein>
    <submittedName>
        <fullName evidence="2">Uncharacterized protein</fullName>
    </submittedName>
</protein>
<proteinExistence type="predicted"/>
<reference evidence="2" key="1">
    <citation type="submission" date="2020-01" db="EMBL/GenBank/DDBJ databases">
        <authorList>
            <consortium name="DOE Joint Genome Institute"/>
            <person name="Haridas S."/>
            <person name="Albert R."/>
            <person name="Binder M."/>
            <person name="Bloem J."/>
            <person name="Labutti K."/>
            <person name="Salamov A."/>
            <person name="Andreopoulos B."/>
            <person name="Baker S.E."/>
            <person name="Barry K."/>
            <person name="Bills G."/>
            <person name="Bluhm B.H."/>
            <person name="Cannon C."/>
            <person name="Castanera R."/>
            <person name="Culley D.E."/>
            <person name="Daum C."/>
            <person name="Ezra D."/>
            <person name="Gonzalez J.B."/>
            <person name="Henrissat B."/>
            <person name="Kuo A."/>
            <person name="Liang C."/>
            <person name="Lipzen A."/>
            <person name="Lutzoni F."/>
            <person name="Magnuson J."/>
            <person name="Mondo S."/>
            <person name="Nolan M."/>
            <person name="Ohm R."/>
            <person name="Pangilinan J."/>
            <person name="Park H.-J."/>
            <person name="Ramirez L."/>
            <person name="Alfaro M."/>
            <person name="Sun H."/>
            <person name="Tritt A."/>
            <person name="Yoshinaga Y."/>
            <person name="Zwiers L.-H."/>
            <person name="Turgeon B.G."/>
            <person name="Goodwin S.B."/>
            <person name="Spatafora J.W."/>
            <person name="Crous P.W."/>
            <person name="Grigoriev I.V."/>
        </authorList>
    </citation>
    <scope>NUCLEOTIDE SEQUENCE</scope>
    <source>
        <strain evidence="2">CBS 394.84</strain>
    </source>
</reference>
<dbReference type="EMBL" id="ML976617">
    <property type="protein sequence ID" value="KAF1844035.1"/>
    <property type="molecule type" value="Genomic_DNA"/>
</dbReference>
<evidence type="ECO:0000313" key="2">
    <source>
        <dbReference type="EMBL" id="KAF1844035.1"/>
    </source>
</evidence>
<accession>A0A9P4GEE9</accession>
<dbReference type="GeneID" id="63848462"/>
<organism evidence="2 3">
    <name type="scientific">Cucurbitaria berberidis CBS 394.84</name>
    <dbReference type="NCBI Taxonomy" id="1168544"/>
    <lineage>
        <taxon>Eukaryota</taxon>
        <taxon>Fungi</taxon>
        <taxon>Dikarya</taxon>
        <taxon>Ascomycota</taxon>
        <taxon>Pezizomycotina</taxon>
        <taxon>Dothideomycetes</taxon>
        <taxon>Pleosporomycetidae</taxon>
        <taxon>Pleosporales</taxon>
        <taxon>Pleosporineae</taxon>
        <taxon>Cucurbitariaceae</taxon>
        <taxon>Cucurbitaria</taxon>
    </lineage>
</organism>
<dbReference type="Proteomes" id="UP000800039">
    <property type="component" value="Unassembled WGS sequence"/>
</dbReference>
<dbReference type="AlphaFoldDB" id="A0A9P4GEE9"/>
<comment type="caution">
    <text evidence="2">The sequence shown here is derived from an EMBL/GenBank/DDBJ whole genome shotgun (WGS) entry which is preliminary data.</text>
</comment>
<name>A0A9P4GEE9_9PLEO</name>